<dbReference type="RefSeq" id="WP_155437928.1">
    <property type="nucleotide sequence ID" value="NZ_WNLA01000002.1"/>
</dbReference>
<dbReference type="EMBL" id="WNLA01000002">
    <property type="protein sequence ID" value="MTW01530.1"/>
    <property type="molecule type" value="Genomic_DNA"/>
</dbReference>
<sequence>MAQKWMSWTVKGGALLAALAFAAAGASLSGCSRAERWQEQVRLQSGQVIVVDRRSTDEGTAIRFALPSQPGKTYEWRTAHDRGQGRHENPLVLDVENGVPVVYTVVATSPGCRLFTRYAFRDGGWSEQVLPDKFKGKDMNLFVLSGLDIGDMVTLEQKRRENAAVSYSRSFRFIGPGNQACGL</sequence>
<dbReference type="AlphaFoldDB" id="A0A6L6PVM4"/>
<reference evidence="2 3" key="1">
    <citation type="submission" date="2019-11" db="EMBL/GenBank/DDBJ databases">
        <title>Type strains purchased from KCTC, JCM and DSMZ.</title>
        <authorList>
            <person name="Lu H."/>
        </authorList>
    </citation>
    <scope>NUCLEOTIDE SEQUENCE [LARGE SCALE GENOMIC DNA]</scope>
    <source>
        <strain evidence="2 3">KCTC 42409</strain>
    </source>
</reference>
<proteinExistence type="predicted"/>
<keyword evidence="1" id="KW-0732">Signal</keyword>
<name>A0A6L6PVM4_9BURK</name>
<gene>
    <name evidence="2" type="ORF">GM668_05445</name>
</gene>
<comment type="caution">
    <text evidence="2">The sequence shown here is derived from an EMBL/GenBank/DDBJ whole genome shotgun (WGS) entry which is preliminary data.</text>
</comment>
<feature type="chain" id="PRO_5027110450" description="Proteinase inhibitor I42 chagasin domain-containing protein" evidence="1">
    <location>
        <begin position="23"/>
        <end position="183"/>
    </location>
</feature>
<accession>A0A6L6PVM4</accession>
<feature type="signal peptide" evidence="1">
    <location>
        <begin position="1"/>
        <end position="22"/>
    </location>
</feature>
<keyword evidence="3" id="KW-1185">Reference proteome</keyword>
<evidence type="ECO:0000313" key="3">
    <source>
        <dbReference type="Proteomes" id="UP000484015"/>
    </source>
</evidence>
<evidence type="ECO:0008006" key="4">
    <source>
        <dbReference type="Google" id="ProtNLM"/>
    </source>
</evidence>
<dbReference type="PROSITE" id="PS51257">
    <property type="entry name" value="PROKAR_LIPOPROTEIN"/>
    <property type="match status" value="1"/>
</dbReference>
<dbReference type="OrthoDB" id="8904545at2"/>
<organism evidence="2 3">
    <name type="scientific">Pseudoduganella ginsengisoli</name>
    <dbReference type="NCBI Taxonomy" id="1462440"/>
    <lineage>
        <taxon>Bacteria</taxon>
        <taxon>Pseudomonadati</taxon>
        <taxon>Pseudomonadota</taxon>
        <taxon>Betaproteobacteria</taxon>
        <taxon>Burkholderiales</taxon>
        <taxon>Oxalobacteraceae</taxon>
        <taxon>Telluria group</taxon>
        <taxon>Pseudoduganella</taxon>
    </lineage>
</organism>
<evidence type="ECO:0000256" key="1">
    <source>
        <dbReference type="SAM" id="SignalP"/>
    </source>
</evidence>
<evidence type="ECO:0000313" key="2">
    <source>
        <dbReference type="EMBL" id="MTW01530.1"/>
    </source>
</evidence>
<dbReference type="Proteomes" id="UP000484015">
    <property type="component" value="Unassembled WGS sequence"/>
</dbReference>
<protein>
    <recommendedName>
        <fullName evidence="4">Proteinase inhibitor I42 chagasin domain-containing protein</fullName>
    </recommendedName>
</protein>